<reference evidence="1" key="2">
    <citation type="submission" date="2022-01" db="EMBL/GenBank/DDBJ databases">
        <authorList>
            <person name="Yamashiro T."/>
            <person name="Shiraishi A."/>
            <person name="Satake H."/>
            <person name="Nakayama K."/>
        </authorList>
    </citation>
    <scope>NUCLEOTIDE SEQUENCE</scope>
</reference>
<sequence>MEIYVRANSFILAKQRVKASLSFCEKDQIPPKSWSKKAGGKNRLIESIQISSQFQYFLREVDQARFLRNSLNVFVKIVIDLPSNLFPLTKSVITPVKSGGLGIGSLKAFNLSFLSKWLWRWHTDKEPYGTTLFTRFMAQPEWLGTFKLTDVYPRLYALESMKDCNVSNRLIKLSGHFSLAWNWRHSICNGREKENMESLVCLLEGVELKSGPDGWCWSLESSEKFSVKSV</sequence>
<keyword evidence="2" id="KW-1185">Reference proteome</keyword>
<organism evidence="1 2">
    <name type="scientific">Tanacetum coccineum</name>
    <dbReference type="NCBI Taxonomy" id="301880"/>
    <lineage>
        <taxon>Eukaryota</taxon>
        <taxon>Viridiplantae</taxon>
        <taxon>Streptophyta</taxon>
        <taxon>Embryophyta</taxon>
        <taxon>Tracheophyta</taxon>
        <taxon>Spermatophyta</taxon>
        <taxon>Magnoliopsida</taxon>
        <taxon>eudicotyledons</taxon>
        <taxon>Gunneridae</taxon>
        <taxon>Pentapetalae</taxon>
        <taxon>asterids</taxon>
        <taxon>campanulids</taxon>
        <taxon>Asterales</taxon>
        <taxon>Asteraceae</taxon>
        <taxon>Asteroideae</taxon>
        <taxon>Anthemideae</taxon>
        <taxon>Anthemidinae</taxon>
        <taxon>Tanacetum</taxon>
    </lineage>
</organism>
<name>A0ABQ5GV32_9ASTR</name>
<protein>
    <submittedName>
        <fullName evidence="1">Uncharacterized protein</fullName>
    </submittedName>
</protein>
<proteinExistence type="predicted"/>
<gene>
    <name evidence="1" type="ORF">Tco_1053863</name>
</gene>
<reference evidence="1" key="1">
    <citation type="journal article" date="2022" name="Int. J. Mol. Sci.">
        <title>Draft Genome of Tanacetum Coccineum: Genomic Comparison of Closely Related Tanacetum-Family Plants.</title>
        <authorList>
            <person name="Yamashiro T."/>
            <person name="Shiraishi A."/>
            <person name="Nakayama K."/>
            <person name="Satake H."/>
        </authorList>
    </citation>
    <scope>NUCLEOTIDE SEQUENCE</scope>
</reference>
<dbReference type="Proteomes" id="UP001151760">
    <property type="component" value="Unassembled WGS sequence"/>
</dbReference>
<evidence type="ECO:0000313" key="1">
    <source>
        <dbReference type="EMBL" id="GJT79521.1"/>
    </source>
</evidence>
<comment type="caution">
    <text evidence="1">The sequence shown here is derived from an EMBL/GenBank/DDBJ whole genome shotgun (WGS) entry which is preliminary data.</text>
</comment>
<evidence type="ECO:0000313" key="2">
    <source>
        <dbReference type="Proteomes" id="UP001151760"/>
    </source>
</evidence>
<dbReference type="EMBL" id="BQNB010018906">
    <property type="protein sequence ID" value="GJT79521.1"/>
    <property type="molecule type" value="Genomic_DNA"/>
</dbReference>
<accession>A0ABQ5GV32</accession>